<dbReference type="EMBL" id="VUOB01000020">
    <property type="protein sequence ID" value="KAA2262811.1"/>
    <property type="molecule type" value="Genomic_DNA"/>
</dbReference>
<comment type="caution">
    <text evidence="4">The sequence shown here is derived from an EMBL/GenBank/DDBJ whole genome shotgun (WGS) entry which is preliminary data.</text>
</comment>
<dbReference type="AlphaFoldDB" id="A0A5B2XIU9"/>
<dbReference type="Proteomes" id="UP000323454">
    <property type="component" value="Unassembled WGS sequence"/>
</dbReference>
<dbReference type="OrthoDB" id="6230307at2"/>
<evidence type="ECO:0000313" key="4">
    <source>
        <dbReference type="EMBL" id="KAA2262811.1"/>
    </source>
</evidence>
<accession>A0A5B2XIU9</accession>
<gene>
    <name evidence="4" type="ORF">F0L68_11260</name>
</gene>
<keyword evidence="1" id="KW-0238">DNA-binding</keyword>
<reference evidence="4 5" key="1">
    <citation type="submission" date="2019-09" db="EMBL/GenBank/DDBJ databases">
        <title>Goodfellowia gen. nov., a new genus of the Pseudonocardineae related to Actinoalloteichus, containing Goodfellowia coeruleoviolacea gen. nov., comb. nov. gen. nov., comb. nov.</title>
        <authorList>
            <person name="Labeda D."/>
        </authorList>
    </citation>
    <scope>NUCLEOTIDE SEQUENCE [LARGE SCALE GENOMIC DNA]</scope>
    <source>
        <strain evidence="4 5">AN110305</strain>
    </source>
</reference>
<feature type="region of interest" description="Disordered" evidence="2">
    <location>
        <begin position="88"/>
        <end position="112"/>
    </location>
</feature>
<feature type="domain" description="Cas12f1-like TNB" evidence="3">
    <location>
        <begin position="10"/>
        <end position="77"/>
    </location>
</feature>
<evidence type="ECO:0000256" key="2">
    <source>
        <dbReference type="SAM" id="MobiDB-lite"/>
    </source>
</evidence>
<evidence type="ECO:0000313" key="5">
    <source>
        <dbReference type="Proteomes" id="UP000323454"/>
    </source>
</evidence>
<evidence type="ECO:0000259" key="3">
    <source>
        <dbReference type="Pfam" id="PF07282"/>
    </source>
</evidence>
<organism evidence="4 5">
    <name type="scientific">Solihabitans fulvus</name>
    <dbReference type="NCBI Taxonomy" id="1892852"/>
    <lineage>
        <taxon>Bacteria</taxon>
        <taxon>Bacillati</taxon>
        <taxon>Actinomycetota</taxon>
        <taxon>Actinomycetes</taxon>
        <taxon>Pseudonocardiales</taxon>
        <taxon>Pseudonocardiaceae</taxon>
        <taxon>Solihabitans</taxon>
    </lineage>
</organism>
<evidence type="ECO:0000256" key="1">
    <source>
        <dbReference type="ARBA" id="ARBA00023125"/>
    </source>
</evidence>
<dbReference type="Pfam" id="PF07282">
    <property type="entry name" value="Cas12f1-like_TNB"/>
    <property type="match status" value="1"/>
</dbReference>
<name>A0A5B2XIU9_9PSEU</name>
<sequence length="112" mass="12012">MARAISDAGWAQFVRLLQEKAERYGRTVHAVSRWLPSSKTCSMCGHVMDAMPLKVRSWTCPGCGARHDRDDNAARNILAAGQAERRNACGARVSPSSGEAVGEEAGTIPDVA</sequence>
<reference evidence="4 5" key="2">
    <citation type="submission" date="2019-09" db="EMBL/GenBank/DDBJ databases">
        <authorList>
            <person name="Jin C."/>
        </authorList>
    </citation>
    <scope>NUCLEOTIDE SEQUENCE [LARGE SCALE GENOMIC DNA]</scope>
    <source>
        <strain evidence="4 5">AN110305</strain>
    </source>
</reference>
<dbReference type="GO" id="GO:0003677">
    <property type="term" value="F:DNA binding"/>
    <property type="evidence" value="ECO:0007669"/>
    <property type="project" value="UniProtKB-KW"/>
</dbReference>
<keyword evidence="5" id="KW-1185">Reference proteome</keyword>
<proteinExistence type="predicted"/>
<dbReference type="InterPro" id="IPR010095">
    <property type="entry name" value="Cas12f1-like_TNB"/>
</dbReference>
<protein>
    <submittedName>
        <fullName evidence="4">Transposase</fullName>
    </submittedName>
</protein>